<dbReference type="SUPFAM" id="SSF53474">
    <property type="entry name" value="alpha/beta-Hydrolases"/>
    <property type="match status" value="1"/>
</dbReference>
<dbReference type="PANTHER" id="PTHR11731:SF193">
    <property type="entry name" value="DIPEPTIDYL PEPTIDASE 9"/>
    <property type="match status" value="1"/>
</dbReference>
<feature type="signal peptide" evidence="1">
    <location>
        <begin position="1"/>
        <end position="20"/>
    </location>
</feature>
<dbReference type="Gene3D" id="3.40.50.1820">
    <property type="entry name" value="alpha/beta hydrolase"/>
    <property type="match status" value="1"/>
</dbReference>
<evidence type="ECO:0000256" key="1">
    <source>
        <dbReference type="SAM" id="SignalP"/>
    </source>
</evidence>
<keyword evidence="5" id="KW-1185">Reference proteome</keyword>
<dbReference type="InterPro" id="IPR050278">
    <property type="entry name" value="Serine_Prot_S9B/DPPIV"/>
</dbReference>
<sequence length="737" mass="85022">MNKRLIALASASLISTSALAQPLSLERIFSDPSLAGKAPVKLKFSPDGSRVTYLQGKKEDYNRYDLWEYNLKDKTNRLLVDSNSIFSGPETLSDEEKARRERMRVFGKGIMEYIWSKDGKALLFPLNGDIYYYDLAKQQSRKLTDTPEFETDAKISPKGNFVSYIRAQNLYVQNLTTGKEVQLTTDGADTIKNGMAEFVAQEEMSRMTGYWWSGDEAKIAFTRIDESPVAEAIRNEIYADEVKLFNQRYPFTGTNNVDIQLGVVSLNSQQIDWVDMGEDKDIYLARAKWLNDDKTLSYQWQNRSQQRLELRFYNSESKKQKVALTETSDTWINLHFDLRFLNDKKHFVWASERDGFKHLYLYKVDGTLVRQITQGDWIVESIKSIDEKNGLIYFSGRADTPLESHLYSAKLFEKSKPRRLTDTGKFHSVVMAKDNKTFIDRSSSVNQPAQVSLRDNLGNFITWLEPNRLDNNHPLTPYLNDLVEPEYGTLKADDGQQMHYRLFKPKALEAGKKYPVMVNVYGGPHAQRVTNSWRSKNLYFQYMVQQGYIVFQLDNRGSYNRGKKFEDPIYKHLGEVEVQDQIKGVEFLRTLDFVDPERIGIYGHSYGGYMALMTMFKAGDYFKAGVSGAPVTDWALYDTHYTERYLGHPQTNAKGYEQSAVFPYAEGLSGPLMIYHGMADDNVLFTHATKLFKQLQDNAQQFEMMTYPGSKHSLRGKKVQTHLHQTITDFFNRHFKQ</sequence>
<name>A0ABU8EVQ6_9GAMM</name>
<dbReference type="Pfam" id="PF00326">
    <property type="entry name" value="Peptidase_S9"/>
    <property type="match status" value="1"/>
</dbReference>
<dbReference type="RefSeq" id="WP_336435426.1">
    <property type="nucleotide sequence ID" value="NZ_JBAWKS010000001.1"/>
</dbReference>
<evidence type="ECO:0000313" key="5">
    <source>
        <dbReference type="Proteomes" id="UP001382455"/>
    </source>
</evidence>
<protein>
    <submittedName>
        <fullName evidence="4">DPP IV N-terminal domain-containing protein</fullName>
    </submittedName>
</protein>
<feature type="domain" description="Dipeptidylpeptidase IV N-terminal" evidence="3">
    <location>
        <begin position="118"/>
        <end position="448"/>
    </location>
</feature>
<evidence type="ECO:0000259" key="3">
    <source>
        <dbReference type="Pfam" id="PF00930"/>
    </source>
</evidence>
<reference evidence="4 5" key="1">
    <citation type="submission" date="2023-12" db="EMBL/GenBank/DDBJ databases">
        <title>Friends and Foes: Symbiotic and Algicidal bacterial influence on Karenia brevis blooms.</title>
        <authorList>
            <person name="Fei C."/>
            <person name="Mohamed A.R."/>
            <person name="Booker A."/>
            <person name="Arshad M."/>
            <person name="Klass S."/>
            <person name="Ahn S."/>
            <person name="Gilbert P.M."/>
            <person name="Heil C.A."/>
            <person name="Martinez J.M."/>
            <person name="Amin S.A."/>
        </authorList>
    </citation>
    <scope>NUCLEOTIDE SEQUENCE [LARGE SCALE GENOMIC DNA]</scope>
    <source>
        <strain evidence="4 5">CE15</strain>
    </source>
</reference>
<feature type="domain" description="Peptidase S9 prolyl oligopeptidase catalytic" evidence="2">
    <location>
        <begin position="538"/>
        <end position="736"/>
    </location>
</feature>
<keyword evidence="1" id="KW-0732">Signal</keyword>
<feature type="chain" id="PRO_5046473554" evidence="1">
    <location>
        <begin position="21"/>
        <end position="737"/>
    </location>
</feature>
<dbReference type="EMBL" id="JBAWKS010000001">
    <property type="protein sequence ID" value="MEI4550122.1"/>
    <property type="molecule type" value="Genomic_DNA"/>
</dbReference>
<dbReference type="Pfam" id="PF00930">
    <property type="entry name" value="DPPIV_N"/>
    <property type="match status" value="1"/>
</dbReference>
<organism evidence="4 5">
    <name type="scientific">Pseudoalteromonas spongiae</name>
    <dbReference type="NCBI Taxonomy" id="298657"/>
    <lineage>
        <taxon>Bacteria</taxon>
        <taxon>Pseudomonadati</taxon>
        <taxon>Pseudomonadota</taxon>
        <taxon>Gammaproteobacteria</taxon>
        <taxon>Alteromonadales</taxon>
        <taxon>Pseudoalteromonadaceae</taxon>
        <taxon>Pseudoalteromonas</taxon>
    </lineage>
</organism>
<dbReference type="SUPFAM" id="SSF82171">
    <property type="entry name" value="DPP6 N-terminal domain-like"/>
    <property type="match status" value="1"/>
</dbReference>
<dbReference type="Proteomes" id="UP001382455">
    <property type="component" value="Unassembled WGS sequence"/>
</dbReference>
<evidence type="ECO:0000313" key="4">
    <source>
        <dbReference type="EMBL" id="MEI4550122.1"/>
    </source>
</evidence>
<dbReference type="InterPro" id="IPR001375">
    <property type="entry name" value="Peptidase_S9_cat"/>
</dbReference>
<gene>
    <name evidence="4" type="ORF">WAE96_10640</name>
</gene>
<comment type="caution">
    <text evidence="4">The sequence shown here is derived from an EMBL/GenBank/DDBJ whole genome shotgun (WGS) entry which is preliminary data.</text>
</comment>
<accession>A0ABU8EVQ6</accession>
<dbReference type="PANTHER" id="PTHR11731">
    <property type="entry name" value="PROTEASE FAMILY S9B,C DIPEPTIDYL-PEPTIDASE IV-RELATED"/>
    <property type="match status" value="1"/>
</dbReference>
<evidence type="ECO:0000259" key="2">
    <source>
        <dbReference type="Pfam" id="PF00326"/>
    </source>
</evidence>
<dbReference type="Gene3D" id="2.140.10.30">
    <property type="entry name" value="Dipeptidylpeptidase IV, N-terminal domain"/>
    <property type="match status" value="1"/>
</dbReference>
<dbReference type="InterPro" id="IPR029058">
    <property type="entry name" value="AB_hydrolase_fold"/>
</dbReference>
<dbReference type="InterPro" id="IPR002469">
    <property type="entry name" value="Peptidase_S9B_N"/>
</dbReference>
<proteinExistence type="predicted"/>